<name>A0A453J6H4_AEGTS</name>
<keyword evidence="3" id="KW-1185">Reference proteome</keyword>
<evidence type="ECO:0000256" key="1">
    <source>
        <dbReference type="SAM" id="MobiDB-lite"/>
    </source>
</evidence>
<dbReference type="AlphaFoldDB" id="A0A453J6H4"/>
<accession>A0A453J6H4</accession>
<feature type="region of interest" description="Disordered" evidence="1">
    <location>
        <begin position="27"/>
        <end position="63"/>
    </location>
</feature>
<reference evidence="3" key="1">
    <citation type="journal article" date="2014" name="Science">
        <title>Ancient hybridizations among the ancestral genomes of bread wheat.</title>
        <authorList>
            <consortium name="International Wheat Genome Sequencing Consortium,"/>
            <person name="Marcussen T."/>
            <person name="Sandve S.R."/>
            <person name="Heier L."/>
            <person name="Spannagl M."/>
            <person name="Pfeifer M."/>
            <person name="Jakobsen K.S."/>
            <person name="Wulff B.B."/>
            <person name="Steuernagel B."/>
            <person name="Mayer K.F."/>
            <person name="Olsen O.A."/>
        </authorList>
    </citation>
    <scope>NUCLEOTIDE SEQUENCE [LARGE SCALE GENOMIC DNA]</scope>
    <source>
        <strain evidence="3">cv. AL8/78</strain>
    </source>
</reference>
<reference evidence="2" key="5">
    <citation type="journal article" date="2021" name="G3 (Bethesda)">
        <title>Aegilops tauschii genome assembly Aet v5.0 features greater sequence contiguity and improved annotation.</title>
        <authorList>
            <person name="Wang L."/>
            <person name="Zhu T."/>
            <person name="Rodriguez J.C."/>
            <person name="Deal K.R."/>
            <person name="Dubcovsky J."/>
            <person name="McGuire P.E."/>
            <person name="Lux T."/>
            <person name="Spannagl M."/>
            <person name="Mayer K.F.X."/>
            <person name="Baldrich P."/>
            <person name="Meyers B.C."/>
            <person name="Huo N."/>
            <person name="Gu Y.Q."/>
            <person name="Zhou H."/>
            <person name="Devos K.M."/>
            <person name="Bennetzen J.L."/>
            <person name="Unver T."/>
            <person name="Budak H."/>
            <person name="Gulick P.J."/>
            <person name="Galiba G."/>
            <person name="Kalapos B."/>
            <person name="Nelson D.R."/>
            <person name="Li P."/>
            <person name="You F.M."/>
            <person name="Luo M.C."/>
            <person name="Dvorak J."/>
        </authorList>
    </citation>
    <scope>NUCLEOTIDE SEQUENCE [LARGE SCALE GENOMIC DNA]</scope>
    <source>
        <strain evidence="2">cv. AL8/78</strain>
    </source>
</reference>
<evidence type="ECO:0000313" key="2">
    <source>
        <dbReference type="EnsemblPlants" id="AET4Gv20815400.1"/>
    </source>
</evidence>
<reference evidence="2" key="3">
    <citation type="journal article" date="2017" name="Nature">
        <title>Genome sequence of the progenitor of the wheat D genome Aegilops tauschii.</title>
        <authorList>
            <person name="Luo M.C."/>
            <person name="Gu Y.Q."/>
            <person name="Puiu D."/>
            <person name="Wang H."/>
            <person name="Twardziok S.O."/>
            <person name="Deal K.R."/>
            <person name="Huo N."/>
            <person name="Zhu T."/>
            <person name="Wang L."/>
            <person name="Wang Y."/>
            <person name="McGuire P.E."/>
            <person name="Liu S."/>
            <person name="Long H."/>
            <person name="Ramasamy R.K."/>
            <person name="Rodriguez J.C."/>
            <person name="Van S.L."/>
            <person name="Yuan L."/>
            <person name="Wang Z."/>
            <person name="Xia Z."/>
            <person name="Xiao L."/>
            <person name="Anderson O.D."/>
            <person name="Ouyang S."/>
            <person name="Liang Y."/>
            <person name="Zimin A.V."/>
            <person name="Pertea G."/>
            <person name="Qi P."/>
            <person name="Bennetzen J.L."/>
            <person name="Dai X."/>
            <person name="Dawson M.W."/>
            <person name="Muller H.G."/>
            <person name="Kugler K."/>
            <person name="Rivarola-Duarte L."/>
            <person name="Spannagl M."/>
            <person name="Mayer K.F.X."/>
            <person name="Lu F.H."/>
            <person name="Bevan M.W."/>
            <person name="Leroy P."/>
            <person name="Li P."/>
            <person name="You F.M."/>
            <person name="Sun Q."/>
            <person name="Liu Z."/>
            <person name="Lyons E."/>
            <person name="Wicker T."/>
            <person name="Salzberg S.L."/>
            <person name="Devos K.M."/>
            <person name="Dvorak J."/>
        </authorList>
    </citation>
    <scope>NUCLEOTIDE SEQUENCE [LARGE SCALE GENOMIC DNA]</scope>
    <source>
        <strain evidence="2">cv. AL8/78</strain>
    </source>
</reference>
<feature type="compositionally biased region" description="Basic residues" evidence="1">
    <location>
        <begin position="39"/>
        <end position="49"/>
    </location>
</feature>
<proteinExistence type="predicted"/>
<evidence type="ECO:0000313" key="3">
    <source>
        <dbReference type="Proteomes" id="UP000015105"/>
    </source>
</evidence>
<dbReference type="Proteomes" id="UP000015105">
    <property type="component" value="Chromosome 4D"/>
</dbReference>
<dbReference type="EnsemblPlants" id="AET4Gv20815400.1">
    <property type="protein sequence ID" value="AET4Gv20815400.1"/>
    <property type="gene ID" value="AET4Gv20815400"/>
</dbReference>
<reference evidence="2" key="4">
    <citation type="submission" date="2019-03" db="UniProtKB">
        <authorList>
            <consortium name="EnsemblPlants"/>
        </authorList>
    </citation>
    <scope>IDENTIFICATION</scope>
</reference>
<protein>
    <submittedName>
        <fullName evidence="2">Uncharacterized protein</fullName>
    </submittedName>
</protein>
<feature type="compositionally biased region" description="Low complexity" evidence="1">
    <location>
        <begin position="27"/>
        <end position="36"/>
    </location>
</feature>
<reference evidence="3" key="2">
    <citation type="journal article" date="2017" name="Nat. Plants">
        <title>The Aegilops tauschii genome reveals multiple impacts of transposons.</title>
        <authorList>
            <person name="Zhao G."/>
            <person name="Zou C."/>
            <person name="Li K."/>
            <person name="Wang K."/>
            <person name="Li T."/>
            <person name="Gao L."/>
            <person name="Zhang X."/>
            <person name="Wang H."/>
            <person name="Yang Z."/>
            <person name="Liu X."/>
            <person name="Jiang W."/>
            <person name="Mao L."/>
            <person name="Kong X."/>
            <person name="Jiao Y."/>
            <person name="Jia J."/>
        </authorList>
    </citation>
    <scope>NUCLEOTIDE SEQUENCE [LARGE SCALE GENOMIC DNA]</scope>
    <source>
        <strain evidence="3">cv. AL8/78</strain>
    </source>
</reference>
<organism evidence="2 3">
    <name type="scientific">Aegilops tauschii subsp. strangulata</name>
    <name type="common">Goatgrass</name>
    <dbReference type="NCBI Taxonomy" id="200361"/>
    <lineage>
        <taxon>Eukaryota</taxon>
        <taxon>Viridiplantae</taxon>
        <taxon>Streptophyta</taxon>
        <taxon>Embryophyta</taxon>
        <taxon>Tracheophyta</taxon>
        <taxon>Spermatophyta</taxon>
        <taxon>Magnoliopsida</taxon>
        <taxon>Liliopsida</taxon>
        <taxon>Poales</taxon>
        <taxon>Poaceae</taxon>
        <taxon>BOP clade</taxon>
        <taxon>Pooideae</taxon>
        <taxon>Triticodae</taxon>
        <taxon>Triticeae</taxon>
        <taxon>Triticinae</taxon>
        <taxon>Aegilops</taxon>
    </lineage>
</organism>
<sequence length="63" mass="6827">MASRLELLMSQGMRLWSYLTSSPAAAAATGGALASSRSQPKHRIRHPPRNRVSAGSAHEAERR</sequence>
<dbReference type="Gramene" id="AET4Gv20815400.1">
    <property type="protein sequence ID" value="AET4Gv20815400.1"/>
    <property type="gene ID" value="AET4Gv20815400"/>
</dbReference>